<reference evidence="2 3" key="1">
    <citation type="submission" date="2017-06" db="EMBL/GenBank/DDBJ databases">
        <authorList>
            <person name="Varghese N."/>
            <person name="Submissions S."/>
        </authorList>
    </citation>
    <scope>NUCLEOTIDE SEQUENCE [LARGE SCALE GENOMIC DNA]</scope>
    <source>
        <strain evidence="2 3">DSM 26989</strain>
    </source>
</reference>
<comment type="caution">
    <text evidence="2">The sequence shown here is derived from an EMBL/GenBank/DDBJ whole genome shotgun (WGS) entry which is preliminary data.</text>
</comment>
<keyword evidence="3" id="KW-1185">Reference proteome</keyword>
<dbReference type="EMBL" id="FZNZ01000005">
    <property type="protein sequence ID" value="SNR69402.1"/>
    <property type="molecule type" value="Genomic_DNA"/>
</dbReference>
<protein>
    <submittedName>
        <fullName evidence="2">Uncharacterized protein</fullName>
    </submittedName>
</protein>
<sequence length="145" mass="16525">MFLIIYSGQRYKTNIIKTNLITIIFGWERELEGQGEERRENWEGRQGRLRSRPTRHCLVEQGPQGTDRGPLETEGRQAGNGDRGRLERGQEPLATSCAHYQLSPKSSRQTRSLTLRNGSKYAFLRHDKAGGYNLPRSEHCNAGVL</sequence>
<evidence type="ECO:0000313" key="2">
    <source>
        <dbReference type="EMBL" id="SNR69402.1"/>
    </source>
</evidence>
<organism evidence="2 3">
    <name type="scientific">Prevotella jejuni</name>
    <dbReference type="NCBI Taxonomy" id="1177574"/>
    <lineage>
        <taxon>Bacteria</taxon>
        <taxon>Pseudomonadati</taxon>
        <taxon>Bacteroidota</taxon>
        <taxon>Bacteroidia</taxon>
        <taxon>Bacteroidales</taxon>
        <taxon>Prevotellaceae</taxon>
        <taxon>Prevotella</taxon>
    </lineage>
</organism>
<name>A0AA94IT15_9BACT</name>
<evidence type="ECO:0000256" key="1">
    <source>
        <dbReference type="SAM" id="MobiDB-lite"/>
    </source>
</evidence>
<feature type="region of interest" description="Disordered" evidence="1">
    <location>
        <begin position="35"/>
        <end position="110"/>
    </location>
</feature>
<dbReference type="AlphaFoldDB" id="A0AA94IT15"/>
<accession>A0AA94IT15</accession>
<dbReference type="Proteomes" id="UP000198427">
    <property type="component" value="Unassembled WGS sequence"/>
</dbReference>
<gene>
    <name evidence="2" type="ORF">SAMN06265364_1056</name>
</gene>
<feature type="compositionally biased region" description="Basic and acidic residues" evidence="1">
    <location>
        <begin position="35"/>
        <end position="46"/>
    </location>
</feature>
<evidence type="ECO:0000313" key="3">
    <source>
        <dbReference type="Proteomes" id="UP000198427"/>
    </source>
</evidence>
<proteinExistence type="predicted"/>